<dbReference type="SUPFAM" id="SSF103506">
    <property type="entry name" value="Mitochondrial carrier"/>
    <property type="match status" value="1"/>
</dbReference>
<dbReference type="PANTHER" id="PTHR45667">
    <property type="entry name" value="S-ADENOSYLMETHIONINE MITOCHONDRIAL CARRIER PROTEIN"/>
    <property type="match status" value="1"/>
</dbReference>
<evidence type="ECO:0000256" key="5">
    <source>
        <dbReference type="ARBA" id="ARBA00022737"/>
    </source>
</evidence>
<evidence type="ECO:0000256" key="1">
    <source>
        <dbReference type="ARBA" id="ARBA00004141"/>
    </source>
</evidence>
<reference evidence="12" key="1">
    <citation type="journal article" date="2024" name="Gigascience">
        <title>Chromosome-level genome of the poultry shaft louse Menopon gallinae provides insight into the host-switching and adaptive evolution of parasitic lice.</title>
        <authorList>
            <person name="Xu Y."/>
            <person name="Ma L."/>
            <person name="Liu S."/>
            <person name="Liang Y."/>
            <person name="Liu Q."/>
            <person name="He Z."/>
            <person name="Tian L."/>
            <person name="Duan Y."/>
            <person name="Cai W."/>
            <person name="Li H."/>
            <person name="Song F."/>
        </authorList>
    </citation>
    <scope>NUCLEOTIDE SEQUENCE</scope>
    <source>
        <strain evidence="12">Cailab_2023a</strain>
    </source>
</reference>
<feature type="repeat" description="Solcar" evidence="8">
    <location>
        <begin position="126"/>
        <end position="212"/>
    </location>
</feature>
<dbReference type="InterPro" id="IPR018108">
    <property type="entry name" value="MCP_transmembrane"/>
</dbReference>
<feature type="transmembrane region" description="Helical" evidence="11">
    <location>
        <begin position="88"/>
        <end position="108"/>
    </location>
</feature>
<evidence type="ECO:0000256" key="3">
    <source>
        <dbReference type="ARBA" id="ARBA00022448"/>
    </source>
</evidence>
<evidence type="ECO:0000256" key="6">
    <source>
        <dbReference type="ARBA" id="ARBA00022989"/>
    </source>
</evidence>
<evidence type="ECO:0000256" key="8">
    <source>
        <dbReference type="PROSITE-ProRule" id="PRU00282"/>
    </source>
</evidence>
<feature type="transmembrane region" description="Helical" evidence="11">
    <location>
        <begin position="128"/>
        <end position="149"/>
    </location>
</feature>
<feature type="transmembrane region" description="Helical" evidence="11">
    <location>
        <begin position="220"/>
        <end position="240"/>
    </location>
</feature>
<sequence length="383" mass="42536">MDDRTDKSVKYITSSKISRTIQGSVSEFAPVLDDQKKVDVPIKPIMVTSLLAGAAAGLSVDVTLYPLDTIKTRLQSPLGFRKAGAFKGVYNGVILALVGSVPASAIFFCTYNSIINYLKKEKSGWSDFWINVAAAAHAEISAAIVRVPIEMVKQRKQVSSTKVIPSHVIVREVIRHEGIRGLYRGFSFTSTVAREIPFAALQFPMWEYLKKILMKKRQRGLTGLEIAFCGAAAGAVSGALTTPMDVIKTRTMLAKTEDAIRYGRMLNVHMAREVYNERGIPGFLAGMVPRVLWITIGGFIYFGVYEFVRKAFEQQNVIPVTQSMEVSLFDYSGDFKDDEMKKVVLAQSAPFYVEEAEEIITKTNEDKDPMDISDDPFPGEIEE</sequence>
<accession>A0AAW2I7H7</accession>
<organism evidence="12">
    <name type="scientific">Menopon gallinae</name>
    <name type="common">poultry shaft louse</name>
    <dbReference type="NCBI Taxonomy" id="328185"/>
    <lineage>
        <taxon>Eukaryota</taxon>
        <taxon>Metazoa</taxon>
        <taxon>Ecdysozoa</taxon>
        <taxon>Arthropoda</taxon>
        <taxon>Hexapoda</taxon>
        <taxon>Insecta</taxon>
        <taxon>Pterygota</taxon>
        <taxon>Neoptera</taxon>
        <taxon>Paraneoptera</taxon>
        <taxon>Psocodea</taxon>
        <taxon>Troctomorpha</taxon>
        <taxon>Phthiraptera</taxon>
        <taxon>Amblycera</taxon>
        <taxon>Menoponidae</taxon>
        <taxon>Menopon</taxon>
    </lineage>
</organism>
<proteinExistence type="inferred from homology"/>
<dbReference type="Pfam" id="PF00153">
    <property type="entry name" value="Mito_carr"/>
    <property type="match status" value="3"/>
</dbReference>
<dbReference type="EMBL" id="JARGDH010000002">
    <property type="protein sequence ID" value="KAL0277875.1"/>
    <property type="molecule type" value="Genomic_DNA"/>
</dbReference>
<feature type="transmembrane region" description="Helical" evidence="11">
    <location>
        <begin position="45"/>
        <end position="67"/>
    </location>
</feature>
<feature type="compositionally biased region" description="Basic and acidic residues" evidence="10">
    <location>
        <begin position="361"/>
        <end position="370"/>
    </location>
</feature>
<evidence type="ECO:0000256" key="4">
    <source>
        <dbReference type="ARBA" id="ARBA00022692"/>
    </source>
</evidence>
<evidence type="ECO:0000256" key="10">
    <source>
        <dbReference type="SAM" id="MobiDB-lite"/>
    </source>
</evidence>
<keyword evidence="4 8" id="KW-0812">Transmembrane</keyword>
<name>A0AAW2I7H7_9NEOP</name>
<evidence type="ECO:0000256" key="9">
    <source>
        <dbReference type="RuleBase" id="RU000488"/>
    </source>
</evidence>
<dbReference type="Gene3D" id="1.50.40.10">
    <property type="entry name" value="Mitochondrial carrier domain"/>
    <property type="match status" value="2"/>
</dbReference>
<keyword evidence="5" id="KW-0677">Repeat</keyword>
<dbReference type="GO" id="GO:0016020">
    <property type="term" value="C:membrane"/>
    <property type="evidence" value="ECO:0007669"/>
    <property type="project" value="UniProtKB-SubCell"/>
</dbReference>
<feature type="repeat" description="Solcar" evidence="8">
    <location>
        <begin position="221"/>
        <end position="311"/>
    </location>
</feature>
<evidence type="ECO:0000256" key="2">
    <source>
        <dbReference type="ARBA" id="ARBA00006375"/>
    </source>
</evidence>
<dbReference type="PROSITE" id="PS50920">
    <property type="entry name" value="SOLCAR"/>
    <property type="match status" value="3"/>
</dbReference>
<evidence type="ECO:0000256" key="7">
    <source>
        <dbReference type="ARBA" id="ARBA00023136"/>
    </source>
</evidence>
<gene>
    <name evidence="12" type="ORF">PYX00_005001</name>
</gene>
<evidence type="ECO:0000313" key="12">
    <source>
        <dbReference type="EMBL" id="KAL0277876.1"/>
    </source>
</evidence>
<dbReference type="AlphaFoldDB" id="A0AAW2I7H7"/>
<keyword evidence="3 9" id="KW-0813">Transport</keyword>
<dbReference type="EMBL" id="JARGDH010000002">
    <property type="protein sequence ID" value="KAL0277876.1"/>
    <property type="molecule type" value="Genomic_DNA"/>
</dbReference>
<feature type="repeat" description="Solcar" evidence="8">
    <location>
        <begin position="44"/>
        <end position="117"/>
    </location>
</feature>
<feature type="transmembrane region" description="Helical" evidence="11">
    <location>
        <begin position="291"/>
        <end position="308"/>
    </location>
</feature>
<feature type="region of interest" description="Disordered" evidence="10">
    <location>
        <begin position="361"/>
        <end position="383"/>
    </location>
</feature>
<dbReference type="InterPro" id="IPR023395">
    <property type="entry name" value="MCP_dom_sf"/>
</dbReference>
<evidence type="ECO:0000256" key="11">
    <source>
        <dbReference type="SAM" id="Phobius"/>
    </source>
</evidence>
<comment type="caution">
    <text evidence="12">The sequence shown here is derived from an EMBL/GenBank/DDBJ whole genome shotgun (WGS) entry which is preliminary data.</text>
</comment>
<keyword evidence="7 8" id="KW-0472">Membrane</keyword>
<protein>
    <submittedName>
        <fullName evidence="12">Uncharacterized protein</fullName>
    </submittedName>
</protein>
<comment type="similarity">
    <text evidence="2 9">Belongs to the mitochondrial carrier (TC 2.A.29) family.</text>
</comment>
<comment type="subcellular location">
    <subcellularLocation>
        <location evidence="1">Membrane</location>
        <topology evidence="1">Multi-pass membrane protein</topology>
    </subcellularLocation>
</comment>
<keyword evidence="6 11" id="KW-1133">Transmembrane helix</keyword>